<keyword evidence="1" id="KW-0732">Signal</keyword>
<dbReference type="Proteomes" id="UP001597156">
    <property type="component" value="Unassembled WGS sequence"/>
</dbReference>
<comment type="caution">
    <text evidence="2">The sequence shown here is derived from an EMBL/GenBank/DDBJ whole genome shotgun (WGS) entry which is preliminary data.</text>
</comment>
<accession>A0ABW3PGC4</accession>
<name>A0ABW3PGC4_9LACO</name>
<dbReference type="PROSITE" id="PS51257">
    <property type="entry name" value="PROKAR_LIPOPROTEIN"/>
    <property type="match status" value="1"/>
</dbReference>
<protein>
    <recommendedName>
        <fullName evidence="4">Lipoprotein</fullName>
    </recommendedName>
</protein>
<gene>
    <name evidence="2" type="ORF">ACFQ22_08345</name>
</gene>
<dbReference type="EMBL" id="JBHTLH010000019">
    <property type="protein sequence ID" value="MFD1125364.1"/>
    <property type="molecule type" value="Genomic_DNA"/>
</dbReference>
<dbReference type="RefSeq" id="WP_121978273.1">
    <property type="nucleotide sequence ID" value="NZ_JBHTLH010000019.1"/>
</dbReference>
<organism evidence="2 3">
    <name type="scientific">Lentilactobacillus raoultii</name>
    <dbReference type="NCBI Taxonomy" id="1987503"/>
    <lineage>
        <taxon>Bacteria</taxon>
        <taxon>Bacillati</taxon>
        <taxon>Bacillota</taxon>
        <taxon>Bacilli</taxon>
        <taxon>Lactobacillales</taxon>
        <taxon>Lactobacillaceae</taxon>
        <taxon>Lentilactobacillus</taxon>
    </lineage>
</organism>
<evidence type="ECO:0000313" key="3">
    <source>
        <dbReference type="Proteomes" id="UP001597156"/>
    </source>
</evidence>
<evidence type="ECO:0000256" key="1">
    <source>
        <dbReference type="SAM" id="SignalP"/>
    </source>
</evidence>
<feature type="chain" id="PRO_5047069312" description="Lipoprotein" evidence="1">
    <location>
        <begin position="27"/>
        <end position="279"/>
    </location>
</feature>
<reference evidence="3" key="1">
    <citation type="journal article" date="2019" name="Int. J. Syst. Evol. Microbiol.">
        <title>The Global Catalogue of Microorganisms (GCM) 10K type strain sequencing project: providing services to taxonomists for standard genome sequencing and annotation.</title>
        <authorList>
            <consortium name="The Broad Institute Genomics Platform"/>
            <consortium name="The Broad Institute Genome Sequencing Center for Infectious Disease"/>
            <person name="Wu L."/>
            <person name="Ma J."/>
        </authorList>
    </citation>
    <scope>NUCLEOTIDE SEQUENCE [LARGE SCALE GENOMIC DNA]</scope>
    <source>
        <strain evidence="3">CCUG 71848</strain>
    </source>
</reference>
<proteinExistence type="predicted"/>
<evidence type="ECO:0008006" key="4">
    <source>
        <dbReference type="Google" id="ProtNLM"/>
    </source>
</evidence>
<sequence length="279" mass="30882">MKLKYFFLLGMSMVIMLFGSCKIVNADSANTIDLQGHVIIQNEARMLTSALSDDDMTSLQKLTLQENSRYSTHTDGDYTILDEKLDDSGAVVTSSVGSTTTSNDKFTLKVDKDNPVIVFKNKLGNVLQSINLTQQQLQSKQGDFTVTLDLMELINKMETNESDMASGQDNGDGDTVYQTASLGQKDGHKYKAGVRVQCNDFNGEFNYSHKYYSRRSGAMSAAKAALNFQGSDCDNNDSTYGCEMSGNTKCKGLTTNKNCSAFKGGLPHINWSHRLWWRV</sequence>
<keyword evidence="3" id="KW-1185">Reference proteome</keyword>
<evidence type="ECO:0000313" key="2">
    <source>
        <dbReference type="EMBL" id="MFD1125364.1"/>
    </source>
</evidence>
<feature type="signal peptide" evidence="1">
    <location>
        <begin position="1"/>
        <end position="26"/>
    </location>
</feature>